<organism evidence="1 2">
    <name type="scientific">Amycolatopsis albidoflavus</name>
    <dbReference type="NCBI Taxonomy" id="102226"/>
    <lineage>
        <taxon>Bacteria</taxon>
        <taxon>Bacillati</taxon>
        <taxon>Actinomycetota</taxon>
        <taxon>Actinomycetes</taxon>
        <taxon>Pseudonocardiales</taxon>
        <taxon>Pseudonocardiaceae</taxon>
        <taxon>Amycolatopsis</taxon>
    </lineage>
</organism>
<dbReference type="InterPro" id="IPR036866">
    <property type="entry name" value="RibonucZ/Hydroxyglut_hydro"/>
</dbReference>
<dbReference type="Gene3D" id="3.60.15.10">
    <property type="entry name" value="Ribonuclease Z/Hydroxyacylglutathione hydrolase-like"/>
    <property type="match status" value="1"/>
</dbReference>
<reference evidence="2" key="1">
    <citation type="journal article" date="2019" name="Int. J. Syst. Evol. Microbiol.">
        <title>The Global Catalogue of Microorganisms (GCM) 10K type strain sequencing project: providing services to taxonomists for standard genome sequencing and annotation.</title>
        <authorList>
            <consortium name="The Broad Institute Genomics Platform"/>
            <consortium name="The Broad Institute Genome Sequencing Center for Infectious Disease"/>
            <person name="Wu L."/>
            <person name="Ma J."/>
        </authorList>
    </citation>
    <scope>NUCLEOTIDE SEQUENCE [LARGE SCALE GENOMIC DNA]</scope>
    <source>
        <strain evidence="2">CGMCC 4.7638</strain>
    </source>
</reference>
<protein>
    <recommendedName>
        <fullName evidence="3">MBL fold metallo-hydrolase</fullName>
    </recommendedName>
</protein>
<accession>A0ABW5HZG4</accession>
<sequence>MTTTLIPGKLTALGGMIPIDGRVSWVPSTAEGWQPSNCYLLTEPSGALLVDSGLAIHREAVLDGLRASLGGLEELAVFFTRGEMDCVSNLEPISREFDITALFTGGVVNPFDAFDDVHRMRYQGRRQQIDTRSEGGDSMPRAPRLEVGAGGRALEIESPLLRLLPTFWGWDAETGAIFTSDVFTHGIVSDPAASRVIDPSTEDSTTVDDVVGHLVAKYEWLRKATTNRLCEWLEDRFSTLQPEIIAPARGCVLRGRPVVERHLQLMLQALRTVGA</sequence>
<dbReference type="RefSeq" id="WP_344272479.1">
    <property type="nucleotide sequence ID" value="NZ_BAAAHV010000011.1"/>
</dbReference>
<dbReference type="SUPFAM" id="SSF56281">
    <property type="entry name" value="Metallo-hydrolase/oxidoreductase"/>
    <property type="match status" value="1"/>
</dbReference>
<dbReference type="Proteomes" id="UP001597542">
    <property type="component" value="Unassembled WGS sequence"/>
</dbReference>
<dbReference type="EMBL" id="JBHUKQ010000010">
    <property type="protein sequence ID" value="MFD2481912.1"/>
    <property type="molecule type" value="Genomic_DNA"/>
</dbReference>
<evidence type="ECO:0000313" key="1">
    <source>
        <dbReference type="EMBL" id="MFD2481912.1"/>
    </source>
</evidence>
<evidence type="ECO:0000313" key="2">
    <source>
        <dbReference type="Proteomes" id="UP001597542"/>
    </source>
</evidence>
<evidence type="ECO:0008006" key="3">
    <source>
        <dbReference type="Google" id="ProtNLM"/>
    </source>
</evidence>
<gene>
    <name evidence="1" type="ORF">ACFSUT_16620</name>
</gene>
<proteinExistence type="predicted"/>
<name>A0ABW5HZG4_9PSEU</name>
<comment type="caution">
    <text evidence="1">The sequence shown here is derived from an EMBL/GenBank/DDBJ whole genome shotgun (WGS) entry which is preliminary data.</text>
</comment>
<keyword evidence="2" id="KW-1185">Reference proteome</keyword>